<evidence type="ECO:0000313" key="3">
    <source>
        <dbReference type="Proteomes" id="UP000070620"/>
    </source>
</evidence>
<protein>
    <recommendedName>
        <fullName evidence="4">DUF2690 domain-containing protein</fullName>
    </recommendedName>
</protein>
<keyword evidence="1" id="KW-0732">Signal</keyword>
<organism evidence="2 3">
    <name type="scientific">Micromonospora rosaria</name>
    <dbReference type="NCBI Taxonomy" id="47874"/>
    <lineage>
        <taxon>Bacteria</taxon>
        <taxon>Bacillati</taxon>
        <taxon>Actinomycetota</taxon>
        <taxon>Actinomycetes</taxon>
        <taxon>Micromonosporales</taxon>
        <taxon>Micromonosporaceae</taxon>
        <taxon>Micromonospora</taxon>
    </lineage>
</organism>
<reference evidence="2 3" key="1">
    <citation type="submission" date="2016-01" db="EMBL/GenBank/DDBJ databases">
        <title>Whole genome sequence and analysis of Micromonospora rosaria DSM 803, which can produce antibacterial substance rosamicin.</title>
        <authorList>
            <person name="Yang H."/>
            <person name="He X."/>
            <person name="Zhu D."/>
        </authorList>
    </citation>
    <scope>NUCLEOTIDE SEQUENCE [LARGE SCALE GENOMIC DNA]</scope>
    <source>
        <strain evidence="2 3">DSM 803</strain>
    </source>
</reference>
<evidence type="ECO:0000313" key="2">
    <source>
        <dbReference type="EMBL" id="KXK62782.1"/>
    </source>
</evidence>
<accession>A0A136PWK1</accession>
<sequence>MLLAILLAVVGAVTSATVAATPALAAGCYQSSCNGQLPQDKGCDAGATTIASFRYGGSNTFLQGALMELRRSTACDAAWIRTTDGDCLPMWRNCGAVLEVSGGSPQFSDPRPGQRWSAMWSYRNYVRGCFIAYTDDGGYHRDGCTAWK</sequence>
<name>A0A136PWK1_9ACTN</name>
<keyword evidence="3" id="KW-1185">Reference proteome</keyword>
<evidence type="ECO:0008006" key="4">
    <source>
        <dbReference type="Google" id="ProtNLM"/>
    </source>
</evidence>
<feature type="chain" id="PRO_5007478442" description="DUF2690 domain-containing protein" evidence="1">
    <location>
        <begin position="26"/>
        <end position="148"/>
    </location>
</feature>
<dbReference type="AlphaFoldDB" id="A0A136PWK1"/>
<evidence type="ECO:0000256" key="1">
    <source>
        <dbReference type="SAM" id="SignalP"/>
    </source>
</evidence>
<feature type="signal peptide" evidence="1">
    <location>
        <begin position="1"/>
        <end position="25"/>
    </location>
</feature>
<gene>
    <name evidence="2" type="ORF">AWW66_06215</name>
</gene>
<dbReference type="Proteomes" id="UP000070620">
    <property type="component" value="Unassembled WGS sequence"/>
</dbReference>
<proteinExistence type="predicted"/>
<dbReference type="EMBL" id="LRQV01000013">
    <property type="protein sequence ID" value="KXK62782.1"/>
    <property type="molecule type" value="Genomic_DNA"/>
</dbReference>
<comment type="caution">
    <text evidence="2">The sequence shown here is derived from an EMBL/GenBank/DDBJ whole genome shotgun (WGS) entry which is preliminary data.</text>
</comment>